<gene>
    <name evidence="1" type="ORF">L6164_000095</name>
</gene>
<dbReference type="Proteomes" id="UP000828941">
    <property type="component" value="Chromosome 1"/>
</dbReference>
<organism evidence="1 2">
    <name type="scientific">Bauhinia variegata</name>
    <name type="common">Purple orchid tree</name>
    <name type="synonym">Phanera variegata</name>
    <dbReference type="NCBI Taxonomy" id="167791"/>
    <lineage>
        <taxon>Eukaryota</taxon>
        <taxon>Viridiplantae</taxon>
        <taxon>Streptophyta</taxon>
        <taxon>Embryophyta</taxon>
        <taxon>Tracheophyta</taxon>
        <taxon>Spermatophyta</taxon>
        <taxon>Magnoliopsida</taxon>
        <taxon>eudicotyledons</taxon>
        <taxon>Gunneridae</taxon>
        <taxon>Pentapetalae</taxon>
        <taxon>rosids</taxon>
        <taxon>fabids</taxon>
        <taxon>Fabales</taxon>
        <taxon>Fabaceae</taxon>
        <taxon>Cercidoideae</taxon>
        <taxon>Cercideae</taxon>
        <taxon>Bauhiniinae</taxon>
        <taxon>Bauhinia</taxon>
    </lineage>
</organism>
<evidence type="ECO:0000313" key="2">
    <source>
        <dbReference type="Proteomes" id="UP000828941"/>
    </source>
</evidence>
<comment type="caution">
    <text evidence="1">The sequence shown here is derived from an EMBL/GenBank/DDBJ whole genome shotgun (WGS) entry which is preliminary data.</text>
</comment>
<dbReference type="EMBL" id="CM039426">
    <property type="protein sequence ID" value="KAI4356042.1"/>
    <property type="molecule type" value="Genomic_DNA"/>
</dbReference>
<evidence type="ECO:0000313" key="1">
    <source>
        <dbReference type="EMBL" id="KAI4356042.1"/>
    </source>
</evidence>
<name>A0ACB9Q7U4_BAUVA</name>
<accession>A0ACB9Q7U4</accession>
<protein>
    <submittedName>
        <fullName evidence="1">Uncharacterized protein</fullName>
    </submittedName>
</protein>
<reference evidence="1 2" key="1">
    <citation type="journal article" date="2022" name="DNA Res.">
        <title>Chromosomal-level genome assembly of the orchid tree Bauhinia variegata (Leguminosae; Cercidoideae) supports the allotetraploid origin hypothesis of Bauhinia.</title>
        <authorList>
            <person name="Zhong Y."/>
            <person name="Chen Y."/>
            <person name="Zheng D."/>
            <person name="Pang J."/>
            <person name="Liu Y."/>
            <person name="Luo S."/>
            <person name="Meng S."/>
            <person name="Qian L."/>
            <person name="Wei D."/>
            <person name="Dai S."/>
            <person name="Zhou R."/>
        </authorList>
    </citation>
    <scope>NUCLEOTIDE SEQUENCE [LARGE SCALE GENOMIC DNA]</scope>
    <source>
        <strain evidence="1">BV-YZ2020</strain>
    </source>
</reference>
<proteinExistence type="predicted"/>
<keyword evidence="2" id="KW-1185">Reference proteome</keyword>
<sequence>MMQPEILQDSWSFFEEMSLNFDQVENFSFNFDTQVSDCDFNSLYSSPEETHELSNIPSSSISFSDDYVEYPFDDCAQQLPSLMEDFSMDLDNVFDSILSAQIASIHGYPEESEGSFNSQQLSSEVEDPWSPITSMKSDLSTVHPSLTLPHEDMEIDNQLSIPHLLEALAEATEQGQKTLAEVILRCFSQKVSPLDKTLERIAFYLSQDITCSSQGDFIKKEACKNFDPAFKVIYQCFPHGKFAHFTANSAILEAIPEDSDAIHIVDFDMGEGVQWAPLMEAIAQQQQHRTLKLTSIKWEDESPECVFTRRQLYAHAKSCGLRLKLEEKGIENLVMELKKLNKREGNGKREFLAFNCMMGLPHMGRTRSRSHAMEFLKLAKDVIGSHGSKGIITFGDGDTYEKLRNCLNFKSFFEGNLMHYHALLESIEANFPKKFSEARIAMESLFVAPYVSALAWFKKWEEVRENCHLHGGIGLENRRFGKEIVMEVREMLKGSVSSYQARLEGNDGNELVLEWKGTELVRVSTWGI</sequence>